<proteinExistence type="predicted"/>
<organism evidence="1 2">
    <name type="scientific">Streblomastix strix</name>
    <dbReference type="NCBI Taxonomy" id="222440"/>
    <lineage>
        <taxon>Eukaryota</taxon>
        <taxon>Metamonada</taxon>
        <taxon>Preaxostyla</taxon>
        <taxon>Oxymonadida</taxon>
        <taxon>Streblomastigidae</taxon>
        <taxon>Streblomastix</taxon>
    </lineage>
</organism>
<comment type="caution">
    <text evidence="1">The sequence shown here is derived from an EMBL/GenBank/DDBJ whole genome shotgun (WGS) entry which is preliminary data.</text>
</comment>
<dbReference type="AlphaFoldDB" id="A0A5J4W5U9"/>
<evidence type="ECO:0000313" key="2">
    <source>
        <dbReference type="Proteomes" id="UP000324800"/>
    </source>
</evidence>
<protein>
    <submittedName>
        <fullName evidence="1">Uncharacterized protein</fullName>
    </submittedName>
</protein>
<accession>A0A5J4W5U9</accession>
<sequence>MSITAVSIAQEHLPKRGAIPFSIIVFPKLTEEAGKSDEDEKNFQNLLSLLFKLNTSSYISEESQICQPIFVLECQEIRNLLNIEFASQALGSYTKPISRFIERIFLQECIIISFDDSYVPLVKLLKGDTRLQQITQRLILINPSGSKSKSSFFYKQTKALFTKPVEILFNTSHIEDLAPHQQLDVIFPNNQKIEKPDQDEELIQFLRQALGWIERNDKSIKDDGSNDYSNIPTISRLQFIQEKKESEPIKQFIEITKDPFIYIQKVK</sequence>
<reference evidence="1 2" key="1">
    <citation type="submission" date="2019-03" db="EMBL/GenBank/DDBJ databases">
        <title>Single cell metagenomics reveals metabolic interactions within the superorganism composed of flagellate Streblomastix strix and complex community of Bacteroidetes bacteria on its surface.</title>
        <authorList>
            <person name="Treitli S.C."/>
            <person name="Kolisko M."/>
            <person name="Husnik F."/>
            <person name="Keeling P."/>
            <person name="Hampl V."/>
        </authorList>
    </citation>
    <scope>NUCLEOTIDE SEQUENCE [LARGE SCALE GENOMIC DNA]</scope>
    <source>
        <strain evidence="1">ST1C</strain>
    </source>
</reference>
<gene>
    <name evidence="1" type="ORF">EZS28_014244</name>
</gene>
<evidence type="ECO:0000313" key="1">
    <source>
        <dbReference type="EMBL" id="KAA6390227.1"/>
    </source>
</evidence>
<name>A0A5J4W5U9_9EUKA</name>
<dbReference type="Proteomes" id="UP000324800">
    <property type="component" value="Unassembled WGS sequence"/>
</dbReference>
<dbReference type="EMBL" id="SNRW01003292">
    <property type="protein sequence ID" value="KAA6390227.1"/>
    <property type="molecule type" value="Genomic_DNA"/>
</dbReference>